<reference evidence="2 3" key="1">
    <citation type="journal article" date="2016" name="Nat. Commun.">
        <title>Thousands of microbial genomes shed light on interconnected biogeochemical processes in an aquifer system.</title>
        <authorList>
            <person name="Anantharaman K."/>
            <person name="Brown C.T."/>
            <person name="Hug L.A."/>
            <person name="Sharon I."/>
            <person name="Castelle C.J."/>
            <person name="Probst A.J."/>
            <person name="Thomas B.C."/>
            <person name="Singh A."/>
            <person name="Wilkins M.J."/>
            <person name="Karaoz U."/>
            <person name="Brodie E.L."/>
            <person name="Williams K.H."/>
            <person name="Hubbard S.S."/>
            <person name="Banfield J.F."/>
        </authorList>
    </citation>
    <scope>NUCLEOTIDE SEQUENCE [LARGE SCALE GENOMIC DNA]</scope>
</reference>
<feature type="transmembrane region" description="Helical" evidence="1">
    <location>
        <begin position="509"/>
        <end position="526"/>
    </location>
</feature>
<keyword evidence="1" id="KW-0472">Membrane</keyword>
<dbReference type="STRING" id="1798401.A2363_03010"/>
<evidence type="ECO:0000313" key="2">
    <source>
        <dbReference type="EMBL" id="OGG35719.1"/>
    </source>
</evidence>
<feature type="transmembrane region" description="Helical" evidence="1">
    <location>
        <begin position="172"/>
        <end position="196"/>
    </location>
</feature>
<sequence>MKKIIGVIIVLLLSYWMVRPLFIAGYFPMHDDTQIARVVVMGRALRQGQFPVRWVSDLGYGYGYPIFNFYGPLPYYVGGALYALGLSGLTATKIMMGAGLVLAGVTMYVAMADILGVSAGVLAAAFYMYAPYHGVDAYVRGAVGEYWGLVFLPLIFWGFWRKKILTGALGIAGLIISHTILGYMGMLFVGIAVVVTNMQKKLILMAALGLGLSAFFWLPAIFEMKYTNVASVIGASADYRNHFVCLSQLWNSLWGFGGSAPGCLDGLTFKIGKEHIILGLIAGVGMWGVLRNKIGRMITAAGLGIFTLSVFLMLPISAWVWSVIPLFPYIQYPWRFLAFAVFGISVVVSCIPLLMKHTIIRWLAVLGCVILVIGIEAKRFVPQYIVTRPAIEHETDVDIRFRASKVSDEYLPEAVIRPKNINEIPRDTIATSDSYQIENLEIRDTYKKIAFHTGNDIRVKINLAYFPGWQYIVNVDDVVPDIQNGLPVIGVPAGDSVVQIFFRNTPVRLFGNALSLLSVGFWLYLYDKRRKIIG</sequence>
<dbReference type="Proteomes" id="UP000176186">
    <property type="component" value="Unassembled WGS sequence"/>
</dbReference>
<keyword evidence="1" id="KW-1133">Transmembrane helix</keyword>
<comment type="caution">
    <text evidence="2">The sequence shown here is derived from an EMBL/GenBank/DDBJ whole genome shotgun (WGS) entry which is preliminary data.</text>
</comment>
<feature type="transmembrane region" description="Helical" evidence="1">
    <location>
        <begin position="99"/>
        <end position="130"/>
    </location>
</feature>
<feature type="transmembrane region" description="Helical" evidence="1">
    <location>
        <begin position="336"/>
        <end position="355"/>
    </location>
</feature>
<gene>
    <name evidence="2" type="ORF">A2363_03010</name>
</gene>
<feature type="transmembrane region" description="Helical" evidence="1">
    <location>
        <begin position="202"/>
        <end position="222"/>
    </location>
</feature>
<feature type="transmembrane region" description="Helical" evidence="1">
    <location>
        <begin position="362"/>
        <end position="381"/>
    </location>
</feature>
<keyword evidence="1" id="KW-0812">Transmembrane</keyword>
<accession>A0A1F6BFJ6</accession>
<dbReference type="AlphaFoldDB" id="A0A1F6BFJ6"/>
<feature type="transmembrane region" description="Helical" evidence="1">
    <location>
        <begin position="300"/>
        <end position="324"/>
    </location>
</feature>
<feature type="transmembrane region" description="Helical" evidence="1">
    <location>
        <begin position="142"/>
        <end position="160"/>
    </location>
</feature>
<protein>
    <recommendedName>
        <fullName evidence="4">Membrane protein 6-pyruvoyl-tetrahydropterin synthase-related domain-containing protein</fullName>
    </recommendedName>
</protein>
<organism evidence="2 3">
    <name type="scientific">Candidatus Gottesmanbacteria bacterium RIFOXYB1_FULL_47_11</name>
    <dbReference type="NCBI Taxonomy" id="1798401"/>
    <lineage>
        <taxon>Bacteria</taxon>
        <taxon>Candidatus Gottesmaniibacteriota</taxon>
    </lineage>
</organism>
<feature type="transmembrane region" description="Helical" evidence="1">
    <location>
        <begin position="73"/>
        <end position="92"/>
    </location>
</feature>
<name>A0A1F6BFJ6_9BACT</name>
<evidence type="ECO:0000256" key="1">
    <source>
        <dbReference type="SAM" id="Phobius"/>
    </source>
</evidence>
<evidence type="ECO:0008006" key="4">
    <source>
        <dbReference type="Google" id="ProtNLM"/>
    </source>
</evidence>
<proteinExistence type="predicted"/>
<dbReference type="EMBL" id="MFKE01000007">
    <property type="protein sequence ID" value="OGG35719.1"/>
    <property type="molecule type" value="Genomic_DNA"/>
</dbReference>
<evidence type="ECO:0000313" key="3">
    <source>
        <dbReference type="Proteomes" id="UP000176186"/>
    </source>
</evidence>